<evidence type="ECO:0000313" key="2">
    <source>
        <dbReference type="Proteomes" id="UP000798662"/>
    </source>
</evidence>
<reference evidence="1" key="1">
    <citation type="submission" date="2019-11" db="EMBL/GenBank/DDBJ databases">
        <title>Nori genome reveals adaptations in red seaweeds to the harsh intertidal environment.</title>
        <authorList>
            <person name="Wang D."/>
            <person name="Mao Y."/>
        </authorList>
    </citation>
    <scope>NUCLEOTIDE SEQUENCE</scope>
    <source>
        <tissue evidence="1">Gametophyte</tissue>
    </source>
</reference>
<dbReference type="Proteomes" id="UP000798662">
    <property type="component" value="Chromosome 2"/>
</dbReference>
<sequence length="438" mass="47709">MVSNPVQTGLRICCIGAGYVGGPTMAMMALKCPEVTVTIVDISVPRIAAWNSDELPIYEPGLDKVVKACRGKNLFFSTDVDQGIRDADIIFVVVEKSTVPIKTAEAISAVLHGAGKTRFDVLSNPEFLAEGTAMTDLDNPDRVLIGGNMNESGQAAVAKLADVYAHWVPRERILTTNVWSSELSKLVANSFLAQRVSSINAVSAICEASGADVDEVARAVGMDSRIGPKFLKASVGFGGSCFQKDILNLVYLCQSMGLPDVAEYFHSVVTMNDRQKERFVSRIIHGLFNTVTGKRIALLGFAFKKDTGDTRESAAIEICRRLIEERASVCIYDPKVEANQIWMDLTAATRLDRTEVEKYVTLCDSAYEAAAGAHALAVATEWDEFKGLDFAKIQDGMVKPCFVFDGRNVLDHAALRKLGYIVYAIGKPLDPKLNTNFC</sequence>
<comment type="caution">
    <text evidence="1">The sequence shown here is derived from an EMBL/GenBank/DDBJ whole genome shotgun (WGS) entry which is preliminary data.</text>
</comment>
<organism evidence="1 2">
    <name type="scientific">Pyropia yezoensis</name>
    <name type="common">Susabi-nori</name>
    <name type="synonym">Porphyra yezoensis</name>
    <dbReference type="NCBI Taxonomy" id="2788"/>
    <lineage>
        <taxon>Eukaryota</taxon>
        <taxon>Rhodophyta</taxon>
        <taxon>Bangiophyceae</taxon>
        <taxon>Bangiales</taxon>
        <taxon>Bangiaceae</taxon>
        <taxon>Pyropia</taxon>
    </lineage>
</organism>
<dbReference type="EMBL" id="CM020619">
    <property type="protein sequence ID" value="KAK1866126.1"/>
    <property type="molecule type" value="Genomic_DNA"/>
</dbReference>
<proteinExistence type="predicted"/>
<accession>A0ACC3C834</accession>
<name>A0ACC3C834_PYRYE</name>
<protein>
    <submittedName>
        <fullName evidence="1">Uncharacterized protein</fullName>
    </submittedName>
</protein>
<gene>
    <name evidence="1" type="ORF">I4F81_008646</name>
</gene>
<evidence type="ECO:0000313" key="1">
    <source>
        <dbReference type="EMBL" id="KAK1866126.1"/>
    </source>
</evidence>
<keyword evidence="2" id="KW-1185">Reference proteome</keyword>